<dbReference type="InterPro" id="IPR000690">
    <property type="entry name" value="Matrin/U1-C_Znf_C2H2"/>
</dbReference>
<dbReference type="Pfam" id="PF00642">
    <property type="entry name" value="zf-CCCH"/>
    <property type="match status" value="1"/>
</dbReference>
<feature type="zinc finger region" description="C3H1-type" evidence="6">
    <location>
        <begin position="51"/>
        <end position="79"/>
    </location>
</feature>
<reference evidence="9 10" key="2">
    <citation type="submission" date="2016-08" db="EMBL/GenBank/DDBJ databases">
        <title>Pervasive Adenine N6-methylation of Active Genes in Fungi.</title>
        <authorList>
            <consortium name="DOE Joint Genome Institute"/>
            <person name="Mondo S.J."/>
            <person name="Dannebaum R.O."/>
            <person name="Kuo R.C."/>
            <person name="Labutti K."/>
            <person name="Haridas S."/>
            <person name="Kuo A."/>
            <person name="Salamov A."/>
            <person name="Ahrendt S.R."/>
            <person name="Lipzen A."/>
            <person name="Sullivan W."/>
            <person name="Andreopoulos W.B."/>
            <person name="Clum A."/>
            <person name="Lindquist E."/>
            <person name="Daum C."/>
            <person name="Ramamoorthy G.K."/>
            <person name="Gryganskyi A."/>
            <person name="Culley D."/>
            <person name="Magnuson J.K."/>
            <person name="James T.Y."/>
            <person name="O'Malley M.A."/>
            <person name="Stajich J.E."/>
            <person name="Spatafora J.W."/>
            <person name="Visel A."/>
            <person name="Grigoriev I.V."/>
        </authorList>
    </citation>
    <scope>NUCLEOTIDE SEQUENCE [LARGE SCALE GENOMIC DNA]</scope>
    <source>
        <strain evidence="9 10">S4</strain>
    </source>
</reference>
<feature type="domain" description="Matrin-type" evidence="8">
    <location>
        <begin position="5"/>
        <end position="36"/>
    </location>
</feature>
<dbReference type="GO" id="GO:0008270">
    <property type="term" value="F:zinc ion binding"/>
    <property type="evidence" value="ECO:0007669"/>
    <property type="project" value="UniProtKB-KW"/>
</dbReference>
<dbReference type="InterPro" id="IPR036236">
    <property type="entry name" value="Znf_C2H2_sf"/>
</dbReference>
<dbReference type="EMBL" id="MCFG01000175">
    <property type="protein sequence ID" value="ORX79444.1"/>
    <property type="molecule type" value="Genomic_DNA"/>
</dbReference>
<evidence type="ECO:0008006" key="11">
    <source>
        <dbReference type="Google" id="ProtNLM"/>
    </source>
</evidence>
<dbReference type="Gene3D" id="3.30.160.60">
    <property type="entry name" value="Classic Zinc Finger"/>
    <property type="match status" value="1"/>
</dbReference>
<keyword evidence="5" id="KW-0539">Nucleus</keyword>
<dbReference type="GO" id="GO:0003676">
    <property type="term" value="F:nucleic acid binding"/>
    <property type="evidence" value="ECO:0007669"/>
    <property type="project" value="InterPro"/>
</dbReference>
<dbReference type="Gene3D" id="6.10.250.3220">
    <property type="match status" value="1"/>
</dbReference>
<evidence type="ECO:0000256" key="4">
    <source>
        <dbReference type="ARBA" id="ARBA00022833"/>
    </source>
</evidence>
<keyword evidence="3 6" id="KW-0863">Zinc-finger</keyword>
<name>A0A1Y1X291_9FUNG</name>
<accession>A0A1Y1X291</accession>
<dbReference type="InterPro" id="IPR003604">
    <property type="entry name" value="Matrin/U1-like-C_Znf_C2H2"/>
</dbReference>
<evidence type="ECO:0000259" key="8">
    <source>
        <dbReference type="PROSITE" id="PS50171"/>
    </source>
</evidence>
<dbReference type="InterPro" id="IPR013085">
    <property type="entry name" value="U1-CZ_Znf_C2H2"/>
</dbReference>
<organism evidence="9 10">
    <name type="scientific">Anaeromyces robustus</name>
    <dbReference type="NCBI Taxonomy" id="1754192"/>
    <lineage>
        <taxon>Eukaryota</taxon>
        <taxon>Fungi</taxon>
        <taxon>Fungi incertae sedis</taxon>
        <taxon>Chytridiomycota</taxon>
        <taxon>Chytridiomycota incertae sedis</taxon>
        <taxon>Neocallimastigomycetes</taxon>
        <taxon>Neocallimastigales</taxon>
        <taxon>Neocallimastigaceae</taxon>
        <taxon>Anaeromyces</taxon>
    </lineage>
</organism>
<dbReference type="InterPro" id="IPR000571">
    <property type="entry name" value="Znf_CCCH"/>
</dbReference>
<dbReference type="PANTHER" id="PTHR16465">
    <property type="entry name" value="NUCLEASE-RELATED"/>
    <property type="match status" value="1"/>
</dbReference>
<dbReference type="SUPFAM" id="SSF90229">
    <property type="entry name" value="CCCH zinc finger"/>
    <property type="match status" value="1"/>
</dbReference>
<evidence type="ECO:0000313" key="9">
    <source>
        <dbReference type="EMBL" id="ORX79444.1"/>
    </source>
</evidence>
<dbReference type="SMART" id="SM00356">
    <property type="entry name" value="ZnF_C3H1"/>
    <property type="match status" value="1"/>
</dbReference>
<keyword evidence="4 6" id="KW-0862">Zinc</keyword>
<keyword evidence="10" id="KW-1185">Reference proteome</keyword>
<dbReference type="Pfam" id="PF06220">
    <property type="entry name" value="zf-U1"/>
    <property type="match status" value="1"/>
</dbReference>
<evidence type="ECO:0000259" key="7">
    <source>
        <dbReference type="PROSITE" id="PS50103"/>
    </source>
</evidence>
<feature type="domain" description="C3H1-type" evidence="7">
    <location>
        <begin position="51"/>
        <end position="79"/>
    </location>
</feature>
<proteinExistence type="predicted"/>
<protein>
    <recommendedName>
        <fullName evidence="11">C3H1-type domain-containing protein</fullName>
    </recommendedName>
</protein>
<dbReference type="PROSITE" id="PS50103">
    <property type="entry name" value="ZF_C3H1"/>
    <property type="match status" value="1"/>
</dbReference>
<dbReference type="SUPFAM" id="SSF57667">
    <property type="entry name" value="beta-beta-alpha zinc fingers"/>
    <property type="match status" value="1"/>
</dbReference>
<evidence type="ECO:0000256" key="3">
    <source>
        <dbReference type="ARBA" id="ARBA00022771"/>
    </source>
</evidence>
<dbReference type="GO" id="GO:0005689">
    <property type="term" value="C:U12-type spliceosomal complex"/>
    <property type="evidence" value="ECO:0007669"/>
    <property type="project" value="TreeGrafter"/>
</dbReference>
<evidence type="ECO:0000256" key="1">
    <source>
        <dbReference type="ARBA" id="ARBA00004123"/>
    </source>
</evidence>
<dbReference type="PANTHER" id="PTHR16465:SF0">
    <property type="entry name" value="ZINC FINGER MATRIN-TYPE PROTEIN 5"/>
    <property type="match status" value="1"/>
</dbReference>
<evidence type="ECO:0000313" key="10">
    <source>
        <dbReference type="Proteomes" id="UP000193944"/>
    </source>
</evidence>
<dbReference type="STRING" id="1754192.A0A1Y1X291"/>
<keyword evidence="2 6" id="KW-0479">Metal-binding</keyword>
<sequence length="159" mass="18934">MGKNYYCDYCDRSFSDSPEKRKSHLNSQQHIINVKNHYNSFKAPRDILIEKLNFPICQNFFKNGFCSYGLNCKFSHVPYFPTLQEGINYIDTYYDFLIQKLVIETNLINNYQIVDKTSEIKKQHEEKYKHLKKYKKEFPPSMVIPPPEGYDFSNCAEWG</sequence>
<dbReference type="OrthoDB" id="2109756at2759"/>
<evidence type="ECO:0000256" key="2">
    <source>
        <dbReference type="ARBA" id="ARBA00022723"/>
    </source>
</evidence>
<evidence type="ECO:0000256" key="5">
    <source>
        <dbReference type="ARBA" id="ARBA00023242"/>
    </source>
</evidence>
<gene>
    <name evidence="9" type="ORF">BCR32DRAFT_328138</name>
</gene>
<dbReference type="Proteomes" id="UP000193944">
    <property type="component" value="Unassembled WGS sequence"/>
</dbReference>
<dbReference type="SMART" id="SM00451">
    <property type="entry name" value="ZnF_U1"/>
    <property type="match status" value="1"/>
</dbReference>
<dbReference type="PROSITE" id="PS50171">
    <property type="entry name" value="ZF_MATRIN"/>
    <property type="match status" value="1"/>
</dbReference>
<dbReference type="InterPro" id="IPR036855">
    <property type="entry name" value="Znf_CCCH_sf"/>
</dbReference>
<dbReference type="AlphaFoldDB" id="A0A1Y1X291"/>
<reference evidence="9 10" key="1">
    <citation type="submission" date="2016-08" db="EMBL/GenBank/DDBJ databases">
        <title>A Parts List for Fungal Cellulosomes Revealed by Comparative Genomics.</title>
        <authorList>
            <consortium name="DOE Joint Genome Institute"/>
            <person name="Haitjema C.H."/>
            <person name="Gilmore S.P."/>
            <person name="Henske J.K."/>
            <person name="Solomon K.V."/>
            <person name="De Groot R."/>
            <person name="Kuo A."/>
            <person name="Mondo S.J."/>
            <person name="Salamov A.A."/>
            <person name="Labutti K."/>
            <person name="Zhao Z."/>
            <person name="Chiniquy J."/>
            <person name="Barry K."/>
            <person name="Brewer H.M."/>
            <person name="Purvine S.O."/>
            <person name="Wright A.T."/>
            <person name="Boxma B."/>
            <person name="Van Alen T."/>
            <person name="Hackstein J.H."/>
            <person name="Baker S.E."/>
            <person name="Grigoriev I.V."/>
            <person name="O'Malley M.A."/>
        </authorList>
    </citation>
    <scope>NUCLEOTIDE SEQUENCE [LARGE SCALE GENOMIC DNA]</scope>
    <source>
        <strain evidence="9 10">S4</strain>
    </source>
</reference>
<comment type="subcellular location">
    <subcellularLocation>
        <location evidence="1">Nucleus</location>
    </subcellularLocation>
</comment>
<evidence type="ECO:0000256" key="6">
    <source>
        <dbReference type="PROSITE-ProRule" id="PRU00723"/>
    </source>
</evidence>
<comment type="caution">
    <text evidence="9">The sequence shown here is derived from an EMBL/GenBank/DDBJ whole genome shotgun (WGS) entry which is preliminary data.</text>
</comment>